<dbReference type="PROSITE" id="PS51318">
    <property type="entry name" value="TAT"/>
    <property type="match status" value="1"/>
</dbReference>
<evidence type="ECO:0000313" key="1">
    <source>
        <dbReference type="EMBL" id="CAA9505466.1"/>
    </source>
</evidence>
<sequence>MVTRPGATQSRRRFLSLAGAGGAALVLGGCSKDSGGGGARPVDDLELLGAALDREYFAVAAYAAVARKQRGELAMVARRFSEQEAEHAERLALTIRQMGAEPRRARPRYELPRFDDGRAALRFAARLEQT</sequence>
<gene>
    <name evidence="1" type="ORF">AVDCRST_MAG45-1572</name>
</gene>
<dbReference type="InterPro" id="IPR012347">
    <property type="entry name" value="Ferritin-like"/>
</dbReference>
<protein>
    <recommendedName>
        <fullName evidence="2">Ferritin-like diiron domain-containing protein</fullName>
    </recommendedName>
</protein>
<organism evidence="1">
    <name type="scientific">uncultured Solirubrobacterales bacterium</name>
    <dbReference type="NCBI Taxonomy" id="768556"/>
    <lineage>
        <taxon>Bacteria</taxon>
        <taxon>Bacillati</taxon>
        <taxon>Actinomycetota</taxon>
        <taxon>Thermoleophilia</taxon>
        <taxon>Solirubrobacterales</taxon>
        <taxon>environmental samples</taxon>
    </lineage>
</organism>
<dbReference type="AlphaFoldDB" id="A0A6J4SU03"/>
<evidence type="ECO:0008006" key="2">
    <source>
        <dbReference type="Google" id="ProtNLM"/>
    </source>
</evidence>
<name>A0A6J4SU03_9ACTN</name>
<dbReference type="Gene3D" id="1.20.1260.10">
    <property type="match status" value="1"/>
</dbReference>
<dbReference type="Pfam" id="PF13668">
    <property type="entry name" value="Ferritin_2"/>
    <property type="match status" value="1"/>
</dbReference>
<feature type="non-terminal residue" evidence="1">
    <location>
        <position position="130"/>
    </location>
</feature>
<reference evidence="1" key="1">
    <citation type="submission" date="2020-02" db="EMBL/GenBank/DDBJ databases">
        <authorList>
            <person name="Meier V. D."/>
        </authorList>
    </citation>
    <scope>NUCLEOTIDE SEQUENCE</scope>
    <source>
        <strain evidence="1">AVDCRST_MAG45</strain>
    </source>
</reference>
<dbReference type="InterPro" id="IPR009078">
    <property type="entry name" value="Ferritin-like_SF"/>
</dbReference>
<dbReference type="NCBIfam" id="TIGR01409">
    <property type="entry name" value="TAT_signal_seq"/>
    <property type="match status" value="1"/>
</dbReference>
<accession>A0A6J4SU03</accession>
<proteinExistence type="predicted"/>
<dbReference type="PROSITE" id="PS51257">
    <property type="entry name" value="PROKAR_LIPOPROTEIN"/>
    <property type="match status" value="1"/>
</dbReference>
<dbReference type="InterPro" id="IPR019546">
    <property type="entry name" value="TAT_signal_bac_arc"/>
</dbReference>
<dbReference type="SUPFAM" id="SSF47240">
    <property type="entry name" value="Ferritin-like"/>
    <property type="match status" value="1"/>
</dbReference>
<dbReference type="InterPro" id="IPR006311">
    <property type="entry name" value="TAT_signal"/>
</dbReference>
<dbReference type="EMBL" id="CADCVU010000130">
    <property type="protein sequence ID" value="CAA9505466.1"/>
    <property type="molecule type" value="Genomic_DNA"/>
</dbReference>